<feature type="compositionally biased region" description="Polar residues" evidence="1">
    <location>
        <begin position="1"/>
        <end position="18"/>
    </location>
</feature>
<accession>A0A6G1LJK7</accession>
<dbReference type="AlphaFoldDB" id="A0A6G1LJK7"/>
<feature type="compositionally biased region" description="Pro residues" evidence="1">
    <location>
        <begin position="58"/>
        <end position="72"/>
    </location>
</feature>
<dbReference type="EMBL" id="ML995813">
    <property type="protein sequence ID" value="KAF2772800.1"/>
    <property type="molecule type" value="Genomic_DNA"/>
</dbReference>
<keyword evidence="3" id="KW-1185">Reference proteome</keyword>
<reference evidence="2" key="1">
    <citation type="journal article" date="2020" name="Stud. Mycol.">
        <title>101 Dothideomycetes genomes: a test case for predicting lifestyles and emergence of pathogens.</title>
        <authorList>
            <person name="Haridas S."/>
            <person name="Albert R."/>
            <person name="Binder M."/>
            <person name="Bloem J."/>
            <person name="Labutti K."/>
            <person name="Salamov A."/>
            <person name="Andreopoulos B."/>
            <person name="Baker S."/>
            <person name="Barry K."/>
            <person name="Bills G."/>
            <person name="Bluhm B."/>
            <person name="Cannon C."/>
            <person name="Castanera R."/>
            <person name="Culley D."/>
            <person name="Daum C."/>
            <person name="Ezra D."/>
            <person name="Gonzalez J."/>
            <person name="Henrissat B."/>
            <person name="Kuo A."/>
            <person name="Liang C."/>
            <person name="Lipzen A."/>
            <person name="Lutzoni F."/>
            <person name="Magnuson J."/>
            <person name="Mondo S."/>
            <person name="Nolan M."/>
            <person name="Ohm R."/>
            <person name="Pangilinan J."/>
            <person name="Park H.-J."/>
            <person name="Ramirez L."/>
            <person name="Alfaro M."/>
            <person name="Sun H."/>
            <person name="Tritt A."/>
            <person name="Yoshinaga Y."/>
            <person name="Zwiers L.-H."/>
            <person name="Turgeon B."/>
            <person name="Goodwin S."/>
            <person name="Spatafora J."/>
            <person name="Crous P."/>
            <person name="Grigoriev I."/>
        </authorList>
    </citation>
    <scope>NUCLEOTIDE SEQUENCE</scope>
    <source>
        <strain evidence="2">CBS 116005</strain>
    </source>
</reference>
<evidence type="ECO:0000313" key="2">
    <source>
        <dbReference type="EMBL" id="KAF2772800.1"/>
    </source>
</evidence>
<protein>
    <submittedName>
        <fullName evidence="2">Uncharacterized protein</fullName>
    </submittedName>
</protein>
<dbReference type="Proteomes" id="UP000799436">
    <property type="component" value="Unassembled WGS sequence"/>
</dbReference>
<evidence type="ECO:0000313" key="3">
    <source>
        <dbReference type="Proteomes" id="UP000799436"/>
    </source>
</evidence>
<feature type="compositionally biased region" description="Basic residues" evidence="1">
    <location>
        <begin position="27"/>
        <end position="57"/>
    </location>
</feature>
<evidence type="ECO:0000256" key="1">
    <source>
        <dbReference type="SAM" id="MobiDB-lite"/>
    </source>
</evidence>
<proteinExistence type="predicted"/>
<sequence>MNSIHHLTSSPSTQQHCTCNPPPTVHTHVHTHTPTHHVHQRHPPLPLRHPRRNRRQHPQPPPHAPLPRPLPAPLRQNSLPNHPRLQSRHPMARRPSPPHHPPARLLLPEPSPLARREQRRRGLPPPHVHDARSWGADSDHDSGRAVSARHFGTEAECFASGCGDVEWDCRREGVVLVREA</sequence>
<feature type="compositionally biased region" description="Basic and acidic residues" evidence="1">
    <location>
        <begin position="127"/>
        <end position="143"/>
    </location>
</feature>
<organism evidence="2 3">
    <name type="scientific">Teratosphaeria nubilosa</name>
    <dbReference type="NCBI Taxonomy" id="161662"/>
    <lineage>
        <taxon>Eukaryota</taxon>
        <taxon>Fungi</taxon>
        <taxon>Dikarya</taxon>
        <taxon>Ascomycota</taxon>
        <taxon>Pezizomycotina</taxon>
        <taxon>Dothideomycetes</taxon>
        <taxon>Dothideomycetidae</taxon>
        <taxon>Mycosphaerellales</taxon>
        <taxon>Teratosphaeriaceae</taxon>
        <taxon>Teratosphaeria</taxon>
    </lineage>
</organism>
<name>A0A6G1LJK7_9PEZI</name>
<feature type="region of interest" description="Disordered" evidence="1">
    <location>
        <begin position="1"/>
        <end position="145"/>
    </location>
</feature>
<gene>
    <name evidence="2" type="ORF">EJ03DRAFT_170525</name>
</gene>